<dbReference type="OrthoDB" id="3831424at2"/>
<dbReference type="Proteomes" id="UP000215086">
    <property type="component" value="Chromosome"/>
</dbReference>
<dbReference type="Pfam" id="PF01381">
    <property type="entry name" value="HTH_3"/>
    <property type="match status" value="1"/>
</dbReference>
<evidence type="ECO:0000313" key="3">
    <source>
        <dbReference type="Proteomes" id="UP000215086"/>
    </source>
</evidence>
<dbReference type="SMART" id="SM00530">
    <property type="entry name" value="HTH_XRE"/>
    <property type="match status" value="1"/>
</dbReference>
<organism evidence="2 3">
    <name type="scientific">Thermogutta terrifontis</name>
    <dbReference type="NCBI Taxonomy" id="1331910"/>
    <lineage>
        <taxon>Bacteria</taxon>
        <taxon>Pseudomonadati</taxon>
        <taxon>Planctomycetota</taxon>
        <taxon>Planctomycetia</taxon>
        <taxon>Pirellulales</taxon>
        <taxon>Thermoguttaceae</taxon>
        <taxon>Thermogutta</taxon>
    </lineage>
</organism>
<accession>A0A286REG9</accession>
<dbReference type="PROSITE" id="PS50943">
    <property type="entry name" value="HTH_CROC1"/>
    <property type="match status" value="1"/>
</dbReference>
<feature type="domain" description="HTH cro/C1-type" evidence="1">
    <location>
        <begin position="8"/>
        <end position="62"/>
    </location>
</feature>
<protein>
    <recommendedName>
        <fullName evidence="1">HTH cro/C1-type domain-containing protein</fullName>
    </recommendedName>
</protein>
<dbReference type="AlphaFoldDB" id="A0A286REG9"/>
<dbReference type="GO" id="GO:0003677">
    <property type="term" value="F:DNA binding"/>
    <property type="evidence" value="ECO:0007669"/>
    <property type="project" value="InterPro"/>
</dbReference>
<dbReference type="RefSeq" id="WP_095414709.1">
    <property type="nucleotide sequence ID" value="NZ_CP018477.1"/>
</dbReference>
<sequence length="364" mass="39336">MTNIRGQIKQSIEKRGLKLSQLAEDCGIHVSHLSRFLNGEAELSPEKLRRVAARLGIALTIADGNPFALRRVQIPLLNKLQPDFEGGRVSAVYEAFYDGVRLSIPFRFGREVQLEPGMGMQAILTGPADLCRITATDPTSGPLHTVTLQEQQAGVTHWALARLEISPRRIMAGPLLVSHAFWPPESEASQSFVAALLGSALARAYDLLFDSELQSLPQAQIAEFTYAAVANALAQESRAGVFTTLTDGQPRALFVVSPSRYHTLRESVSAGSAAAIELANGRFMGLRILLAELPSLADDGDFVAAVVARDRLLYTLSDPEVLLGEEAAAASGEFANLRVTCRGDVKIAVTNEERLSFTLRIASS</sequence>
<dbReference type="EMBL" id="CP018477">
    <property type="protein sequence ID" value="ASV74365.1"/>
    <property type="molecule type" value="Genomic_DNA"/>
</dbReference>
<dbReference type="CDD" id="cd00093">
    <property type="entry name" value="HTH_XRE"/>
    <property type="match status" value="1"/>
</dbReference>
<dbReference type="SUPFAM" id="SSF47413">
    <property type="entry name" value="lambda repressor-like DNA-binding domains"/>
    <property type="match status" value="1"/>
</dbReference>
<name>A0A286REG9_9BACT</name>
<proteinExistence type="predicted"/>
<dbReference type="InterPro" id="IPR001387">
    <property type="entry name" value="Cro/C1-type_HTH"/>
</dbReference>
<gene>
    <name evidence="2" type="ORF">THTE_1763</name>
</gene>
<dbReference type="Gene3D" id="1.10.260.40">
    <property type="entry name" value="lambda repressor-like DNA-binding domains"/>
    <property type="match status" value="1"/>
</dbReference>
<dbReference type="KEGG" id="ttf:THTE_1763"/>
<reference evidence="2 3" key="1">
    <citation type="journal article" name="Front. Microbiol.">
        <title>Sugar Metabolism of the First Thermophilic Planctomycete Thermogutta terrifontis: Comparative Genomic and Transcriptomic Approaches.</title>
        <authorList>
            <person name="Elcheninov A.G."/>
            <person name="Menzel P."/>
            <person name="Gudbergsdottir S.R."/>
            <person name="Slesarev A.I."/>
            <person name="Kadnikov V.V."/>
            <person name="Krogh A."/>
            <person name="Bonch-Osmolovskaya E.A."/>
            <person name="Peng X."/>
            <person name="Kublanov I.V."/>
        </authorList>
    </citation>
    <scope>NUCLEOTIDE SEQUENCE [LARGE SCALE GENOMIC DNA]</scope>
    <source>
        <strain evidence="2 3">R1</strain>
    </source>
</reference>
<evidence type="ECO:0000313" key="2">
    <source>
        <dbReference type="EMBL" id="ASV74365.1"/>
    </source>
</evidence>
<evidence type="ECO:0000259" key="1">
    <source>
        <dbReference type="PROSITE" id="PS50943"/>
    </source>
</evidence>
<keyword evidence="3" id="KW-1185">Reference proteome</keyword>
<dbReference type="InterPro" id="IPR010982">
    <property type="entry name" value="Lambda_DNA-bd_dom_sf"/>
</dbReference>